<protein>
    <recommendedName>
        <fullName evidence="2">DUF6160 domain-containing protein</fullName>
    </recommendedName>
</protein>
<dbReference type="RefSeq" id="WP_166322711.1">
    <property type="nucleotide sequence ID" value="NZ_CP049916.1"/>
</dbReference>
<dbReference type="AlphaFoldDB" id="A0A6G8S251"/>
<keyword evidence="1" id="KW-0732">Signal</keyword>
<accession>A0A6G8S251</accession>
<keyword evidence="4" id="KW-1185">Reference proteome</keyword>
<dbReference type="Pfam" id="PF19657">
    <property type="entry name" value="DUF6160"/>
    <property type="match status" value="1"/>
</dbReference>
<evidence type="ECO:0000313" key="3">
    <source>
        <dbReference type="EMBL" id="QIO08194.1"/>
    </source>
</evidence>
<organism evidence="3 4">
    <name type="scientific">Acinetobacter lanii</name>
    <dbReference type="NCBI Taxonomy" id="2715163"/>
    <lineage>
        <taxon>Bacteria</taxon>
        <taxon>Pseudomonadati</taxon>
        <taxon>Pseudomonadota</taxon>
        <taxon>Gammaproteobacteria</taxon>
        <taxon>Moraxellales</taxon>
        <taxon>Moraxellaceae</taxon>
        <taxon>Acinetobacter</taxon>
    </lineage>
</organism>
<dbReference type="KEGG" id="alj:G8D99_03565"/>
<proteinExistence type="predicted"/>
<gene>
    <name evidence="3" type="ORF">G8D99_03565</name>
</gene>
<name>A0A6G8S251_9GAMM</name>
<feature type="domain" description="DUF6160" evidence="2">
    <location>
        <begin position="8"/>
        <end position="62"/>
    </location>
</feature>
<evidence type="ECO:0000259" key="2">
    <source>
        <dbReference type="Pfam" id="PF19657"/>
    </source>
</evidence>
<evidence type="ECO:0000313" key="4">
    <source>
        <dbReference type="Proteomes" id="UP000501939"/>
    </source>
</evidence>
<feature type="chain" id="PRO_5026262782" description="DUF6160 domain-containing protein" evidence="1">
    <location>
        <begin position="20"/>
        <end position="310"/>
    </location>
</feature>
<reference evidence="3 4" key="1">
    <citation type="submission" date="2020-03" db="EMBL/GenBank/DDBJ databases">
        <authorList>
            <person name="Zhu W."/>
        </authorList>
    </citation>
    <scope>NUCLEOTIDE SEQUENCE [LARGE SCALE GENOMIC DNA]</scope>
    <source>
        <strain evidence="3 4">185</strain>
    </source>
</reference>
<dbReference type="InterPro" id="IPR046158">
    <property type="entry name" value="DUF6160"/>
</dbReference>
<dbReference type="EMBL" id="CP049916">
    <property type="protein sequence ID" value="QIO08194.1"/>
    <property type="molecule type" value="Genomic_DNA"/>
</dbReference>
<evidence type="ECO:0000256" key="1">
    <source>
        <dbReference type="SAM" id="SignalP"/>
    </source>
</evidence>
<dbReference type="Proteomes" id="UP000501939">
    <property type="component" value="Chromosome"/>
</dbReference>
<sequence>MALLLPLLLPFTSSMAMQAMDDDHLSDTTGQDGINLGIQIPKIDVGQVALIDKDGVSSKILNKDYNQAASLTLAGTSNAPMSVSFLGNNTNSTINAVIDTDAGAGKAFANMAVSLGSGMTGLKVSPFALYLANTNNTNGLGGSKDVFTAGNTLNIGVSKFLEVGSASNNFQIDFVQGNTPKLNIQLGNVPQSHMVQFSGAIQAICGTGTGCPISLISGDSSAKFDLQMKASNSTTGFLLNNFYAGLEPTGLVVGNIGTSSKMNVALNNVTLGNVGATSPNVFNGIANGSMGSFGAVGASVKDLKVSIRGF</sequence>
<feature type="signal peptide" evidence="1">
    <location>
        <begin position="1"/>
        <end position="19"/>
    </location>
</feature>